<feature type="chain" id="PRO_5002433933" evidence="1">
    <location>
        <begin position="18"/>
        <end position="30"/>
    </location>
</feature>
<evidence type="ECO:0000256" key="1">
    <source>
        <dbReference type="SAM" id="SignalP"/>
    </source>
</evidence>
<evidence type="ECO:0000313" key="2">
    <source>
        <dbReference type="EMBL" id="JAH82718.1"/>
    </source>
</evidence>
<organism evidence="2">
    <name type="scientific">Anguilla anguilla</name>
    <name type="common">European freshwater eel</name>
    <name type="synonym">Muraena anguilla</name>
    <dbReference type="NCBI Taxonomy" id="7936"/>
    <lineage>
        <taxon>Eukaryota</taxon>
        <taxon>Metazoa</taxon>
        <taxon>Chordata</taxon>
        <taxon>Craniata</taxon>
        <taxon>Vertebrata</taxon>
        <taxon>Euteleostomi</taxon>
        <taxon>Actinopterygii</taxon>
        <taxon>Neopterygii</taxon>
        <taxon>Teleostei</taxon>
        <taxon>Anguilliformes</taxon>
        <taxon>Anguillidae</taxon>
        <taxon>Anguilla</taxon>
    </lineage>
</organism>
<feature type="signal peptide" evidence="1">
    <location>
        <begin position="1"/>
        <end position="17"/>
    </location>
</feature>
<dbReference type="EMBL" id="GBXM01025859">
    <property type="protein sequence ID" value="JAH82718.1"/>
    <property type="molecule type" value="Transcribed_RNA"/>
</dbReference>
<reference evidence="2" key="1">
    <citation type="submission" date="2014-11" db="EMBL/GenBank/DDBJ databases">
        <authorList>
            <person name="Amaro Gonzalez C."/>
        </authorList>
    </citation>
    <scope>NUCLEOTIDE SEQUENCE</scope>
</reference>
<protein>
    <submittedName>
        <fullName evidence="2">Uncharacterized protein</fullName>
    </submittedName>
</protein>
<proteinExistence type="predicted"/>
<dbReference type="AlphaFoldDB" id="A0A0E9VZP9"/>
<reference evidence="2" key="2">
    <citation type="journal article" date="2015" name="Fish Shellfish Immunol.">
        <title>Early steps in the European eel (Anguilla anguilla)-Vibrio vulnificus interaction in the gills: Role of the RtxA13 toxin.</title>
        <authorList>
            <person name="Callol A."/>
            <person name="Pajuelo D."/>
            <person name="Ebbesson L."/>
            <person name="Teles M."/>
            <person name="MacKenzie S."/>
            <person name="Amaro C."/>
        </authorList>
    </citation>
    <scope>NUCLEOTIDE SEQUENCE</scope>
</reference>
<sequence length="30" mass="3395">MILTMLAMLHLCCSIQSTNRVSTKQHYITG</sequence>
<name>A0A0E9VZP9_ANGAN</name>
<keyword evidence="1" id="KW-0732">Signal</keyword>
<accession>A0A0E9VZP9</accession>